<dbReference type="EMBL" id="JAHVHU010000011">
    <property type="protein sequence ID" value="MBY5959003.1"/>
    <property type="molecule type" value="Genomic_DNA"/>
</dbReference>
<evidence type="ECO:0000256" key="10">
    <source>
        <dbReference type="ARBA" id="ARBA00023315"/>
    </source>
</evidence>
<dbReference type="GO" id="GO:0005737">
    <property type="term" value="C:cytoplasm"/>
    <property type="evidence" value="ECO:0007669"/>
    <property type="project" value="UniProtKB-SubCell"/>
</dbReference>
<dbReference type="SUPFAM" id="SSF53659">
    <property type="entry name" value="Isocitrate/Isopropylmalate dehydrogenase-like"/>
    <property type="match status" value="1"/>
</dbReference>
<dbReference type="InterPro" id="IPR050500">
    <property type="entry name" value="Phos_Acetyltrans/Butyryltrans"/>
</dbReference>
<comment type="similarity">
    <text evidence="4 12">In the N-terminal section; belongs to the CobB/CobQ family.</text>
</comment>
<evidence type="ECO:0000259" key="14">
    <source>
        <dbReference type="Pfam" id="PF07085"/>
    </source>
</evidence>
<dbReference type="NCBIfam" id="NF004167">
    <property type="entry name" value="PRK05632.1"/>
    <property type="match status" value="1"/>
</dbReference>
<sequence length="702" mass="77130">MESKILNKGVYVATTEPNSGKSIVSLGLMDTLIKKGLRVGYFRPVIDDFPEGKIDNHINTITSYFHLDLKFEDSYAFTRNEIIRMKNENKDDEIFSRIIRKYKAVEKRFDFVIVEGSSFTGEGSIIEFDINILIAKNLAIPAIILASGVGRTMEDFLGTMLIAYDSFRDKSVKVVSIIANKVEARNQQWVVGELEKNLSDDLVVSAIPMDLALSNPSIKEIVEELDAKILFGSSYINNLAGYYSVGAMHLPNYLKHLKENGLVITPGDRADLILGALQANISANYPSISGIVLTGGLLPEDSIIRLIEGLSEIVPIISTQGGTFSVTNRIGMIKSQIYAENTEKIALSIDSFRKNTNVGRLTEMMFDVESKIVTPGMFQYELLEQAKSVKKHIVLPEGVDERILQAARLLIKSNAVDLTILGNRAQIEDKVRSAGVDLDLNAVHVIDPLHSDRFDRYADTLYELRKHKNVTREQARELLKEVSYFGTMMVYSGDADGMVSGAMHTTQNTIRPALQLIKTKPETSLISSVFFMLLEDRVSVYGDCAINTNPTAEQLAQIASSSADTSVAFGIEPKIAMLSYSSGASGVGKDVDKVREATTLLKEIRPDLDVEGPIQYDAAVDLNVGKIKMPGSAIAGRANVFIFPDLNTGNNTYKAVQRETKALAIGPIIQGLKKPVNDLSRGCTVEDIVNTVVVTAIQAQDV</sequence>
<dbReference type="InterPro" id="IPR027417">
    <property type="entry name" value="P-loop_NTPase"/>
</dbReference>
<keyword evidence="16" id="KW-1185">Reference proteome</keyword>
<dbReference type="Gene3D" id="3.40.50.10950">
    <property type="match status" value="1"/>
</dbReference>
<dbReference type="NCBIfam" id="NF007233">
    <property type="entry name" value="PRK09653.1"/>
    <property type="match status" value="1"/>
</dbReference>
<dbReference type="InterPro" id="IPR016475">
    <property type="entry name" value="P-Actrans_bac"/>
</dbReference>
<dbReference type="NCBIfam" id="TIGR00651">
    <property type="entry name" value="pta"/>
    <property type="match status" value="1"/>
</dbReference>
<dbReference type="SUPFAM" id="SSF52540">
    <property type="entry name" value="P-loop containing nucleoside triphosphate hydrolases"/>
    <property type="match status" value="1"/>
</dbReference>
<evidence type="ECO:0000313" key="16">
    <source>
        <dbReference type="Proteomes" id="UP000753961"/>
    </source>
</evidence>
<evidence type="ECO:0000259" key="13">
    <source>
        <dbReference type="Pfam" id="PF01515"/>
    </source>
</evidence>
<accession>A0A953HQH4</accession>
<dbReference type="GO" id="GO:0008959">
    <property type="term" value="F:phosphate acetyltransferase activity"/>
    <property type="evidence" value="ECO:0007669"/>
    <property type="project" value="UniProtKB-EC"/>
</dbReference>
<dbReference type="EC" id="2.3.1.8" evidence="6 12"/>
<dbReference type="InterPro" id="IPR004614">
    <property type="entry name" value="P_AcTrfase"/>
</dbReference>
<dbReference type="InterPro" id="IPR002505">
    <property type="entry name" value="PTA_PTB"/>
</dbReference>
<dbReference type="PIRSF" id="PIRSF006107">
    <property type="entry name" value="PhpActrans_proteobac"/>
    <property type="match status" value="1"/>
</dbReference>
<comment type="pathway">
    <text evidence="2 12">Metabolic intermediate biosynthesis; acetyl-CoA biosynthesis; acetyl-CoA from acetate: step 2/2.</text>
</comment>
<keyword evidence="8 12" id="KW-0963">Cytoplasm</keyword>
<evidence type="ECO:0000256" key="2">
    <source>
        <dbReference type="ARBA" id="ARBA00004989"/>
    </source>
</evidence>
<evidence type="ECO:0000256" key="11">
    <source>
        <dbReference type="ARBA" id="ARBA00031108"/>
    </source>
</evidence>
<name>A0A953HQH4_9BACT</name>
<dbReference type="Pfam" id="PF13500">
    <property type="entry name" value="AAA_26"/>
    <property type="match status" value="1"/>
</dbReference>
<comment type="domain">
    <text evidence="12">The N-terminal region seems to be important for proper quaternary structure. The C-terminal region contains the substrate-binding site.</text>
</comment>
<keyword evidence="10 12" id="KW-0012">Acyltransferase</keyword>
<comment type="subunit">
    <text evidence="5">Homohexamer.</text>
</comment>
<comment type="caution">
    <text evidence="15">The sequence shown here is derived from an EMBL/GenBank/DDBJ whole genome shotgun (WGS) entry which is preliminary data.</text>
</comment>
<dbReference type="Gene3D" id="3.40.1390.20">
    <property type="entry name" value="HprK N-terminal domain-like"/>
    <property type="match status" value="1"/>
</dbReference>
<dbReference type="PANTHER" id="PTHR43356">
    <property type="entry name" value="PHOSPHATE ACETYLTRANSFERASE"/>
    <property type="match status" value="1"/>
</dbReference>
<dbReference type="InterPro" id="IPR010766">
    <property type="entry name" value="DRTGG"/>
</dbReference>
<evidence type="ECO:0000313" key="15">
    <source>
        <dbReference type="EMBL" id="MBY5959003.1"/>
    </source>
</evidence>
<evidence type="ECO:0000256" key="3">
    <source>
        <dbReference type="ARBA" id="ARBA00008756"/>
    </source>
</evidence>
<dbReference type="Gene3D" id="3.40.50.300">
    <property type="entry name" value="P-loop containing nucleotide triphosphate hydrolases"/>
    <property type="match status" value="1"/>
</dbReference>
<dbReference type="Proteomes" id="UP000753961">
    <property type="component" value="Unassembled WGS sequence"/>
</dbReference>
<evidence type="ECO:0000256" key="1">
    <source>
        <dbReference type="ARBA" id="ARBA00004496"/>
    </source>
</evidence>
<evidence type="ECO:0000256" key="6">
    <source>
        <dbReference type="ARBA" id="ARBA00012707"/>
    </source>
</evidence>
<comment type="subcellular location">
    <subcellularLocation>
        <location evidence="1 12">Cytoplasm</location>
    </subcellularLocation>
</comment>
<comment type="similarity">
    <text evidence="3 12">In the C-terminal section; belongs to the phosphate acetyltransferase and butyryltransferase family.</text>
</comment>
<protein>
    <recommendedName>
        <fullName evidence="7 12">Phosphate acetyltransferase</fullName>
        <ecNumber evidence="6 12">2.3.1.8</ecNumber>
    </recommendedName>
    <alternativeName>
        <fullName evidence="11 12">Phosphotransacetylase</fullName>
    </alternativeName>
</protein>
<dbReference type="InterPro" id="IPR028979">
    <property type="entry name" value="Ser_kin/Pase_Hpr-like_N_sf"/>
</dbReference>
<evidence type="ECO:0000256" key="7">
    <source>
        <dbReference type="ARBA" id="ARBA00021528"/>
    </source>
</evidence>
<feature type="domain" description="Phosphate acetyl/butaryl transferase" evidence="13">
    <location>
        <begin position="377"/>
        <end position="696"/>
    </location>
</feature>
<dbReference type="AlphaFoldDB" id="A0A953HQH4"/>
<evidence type="ECO:0000256" key="9">
    <source>
        <dbReference type="ARBA" id="ARBA00022679"/>
    </source>
</evidence>
<dbReference type="SUPFAM" id="SSF75138">
    <property type="entry name" value="HprK N-terminal domain-like"/>
    <property type="match status" value="1"/>
</dbReference>
<evidence type="ECO:0000256" key="5">
    <source>
        <dbReference type="ARBA" id="ARBA00011643"/>
    </source>
</evidence>
<feature type="domain" description="DRTGG" evidence="14">
    <location>
        <begin position="220"/>
        <end position="330"/>
    </location>
</feature>
<comment type="function">
    <text evidence="12">Involved in acetate metabolism.</text>
</comment>
<dbReference type="Pfam" id="PF01515">
    <property type="entry name" value="PTA_PTB"/>
    <property type="match status" value="1"/>
</dbReference>
<comment type="catalytic activity">
    <reaction evidence="12">
        <text>acetyl-CoA + phosphate = acetyl phosphate + CoA</text>
        <dbReference type="Rhea" id="RHEA:19521"/>
        <dbReference type="ChEBI" id="CHEBI:22191"/>
        <dbReference type="ChEBI" id="CHEBI:43474"/>
        <dbReference type="ChEBI" id="CHEBI:57287"/>
        <dbReference type="ChEBI" id="CHEBI:57288"/>
        <dbReference type="EC" id="2.3.1.8"/>
    </reaction>
</comment>
<dbReference type="Gene3D" id="3.40.50.10750">
    <property type="entry name" value="Isocitrate/Isopropylmalate dehydrogenase-like"/>
    <property type="match status" value="1"/>
</dbReference>
<proteinExistence type="inferred from homology"/>
<evidence type="ECO:0000256" key="12">
    <source>
        <dbReference type="PIRNR" id="PIRNR006107"/>
    </source>
</evidence>
<dbReference type="CDD" id="cd03109">
    <property type="entry name" value="DTBS"/>
    <property type="match status" value="1"/>
</dbReference>
<keyword evidence="9 12" id="KW-0808">Transferase</keyword>
<gene>
    <name evidence="15" type="primary">pta</name>
    <name evidence="15" type="ORF">KUV50_12700</name>
</gene>
<dbReference type="InterPro" id="IPR042112">
    <property type="entry name" value="P_AcTrfase_dom2"/>
</dbReference>
<dbReference type="PANTHER" id="PTHR43356:SF3">
    <property type="entry name" value="PHOSPHATE ACETYLTRANSFERASE"/>
    <property type="match status" value="1"/>
</dbReference>
<organism evidence="15 16">
    <name type="scientific">Membranihabitans marinus</name>
    <dbReference type="NCBI Taxonomy" id="1227546"/>
    <lineage>
        <taxon>Bacteria</taxon>
        <taxon>Pseudomonadati</taxon>
        <taxon>Bacteroidota</taxon>
        <taxon>Saprospiria</taxon>
        <taxon>Saprospirales</taxon>
        <taxon>Saprospiraceae</taxon>
        <taxon>Membranihabitans</taxon>
    </lineage>
</organism>
<evidence type="ECO:0000256" key="8">
    <source>
        <dbReference type="ARBA" id="ARBA00022490"/>
    </source>
</evidence>
<evidence type="ECO:0000256" key="4">
    <source>
        <dbReference type="ARBA" id="ARBA00009786"/>
    </source>
</evidence>
<dbReference type="Pfam" id="PF07085">
    <property type="entry name" value="DRTGG"/>
    <property type="match status" value="1"/>
</dbReference>
<dbReference type="InterPro" id="IPR042113">
    <property type="entry name" value="P_AcTrfase_dom1"/>
</dbReference>
<reference evidence="15" key="1">
    <citation type="submission" date="2021-06" db="EMBL/GenBank/DDBJ databases">
        <title>44 bacteria genomes isolated from Dapeng, Shenzhen.</title>
        <authorList>
            <person name="Zheng W."/>
            <person name="Yu S."/>
            <person name="Huang Y."/>
        </authorList>
    </citation>
    <scope>NUCLEOTIDE SEQUENCE</scope>
    <source>
        <strain evidence="15">DP5N28-2</strain>
    </source>
</reference>